<accession>A0AAV8Z661</accession>
<dbReference type="PROSITE" id="PS51192">
    <property type="entry name" value="HELICASE_ATP_BIND_1"/>
    <property type="match status" value="1"/>
</dbReference>
<dbReference type="InterPro" id="IPR011545">
    <property type="entry name" value="DEAD/DEAH_box_helicase_dom"/>
</dbReference>
<keyword evidence="4" id="KW-0378">Hydrolase</keyword>
<dbReference type="GO" id="GO:0003678">
    <property type="term" value="F:DNA helicase activity"/>
    <property type="evidence" value="ECO:0007669"/>
    <property type="project" value="TreeGrafter"/>
</dbReference>
<keyword evidence="6" id="KW-0067">ATP-binding</keyword>
<dbReference type="Pfam" id="PF00271">
    <property type="entry name" value="Helicase_C"/>
    <property type="match status" value="1"/>
</dbReference>
<sequence>MSQKFNEQHTKKVEEKWTEHSDDDKEPYMSHPPNLEGWQIGRYYAGKSAKKAKKGRVKDCPLGTIIFSEAKTLRIKEMLTSKSLDYLIYLCETDNHTYSHIRDSAFKRQFLSIIRGNLIDKLSNASSELAQLHEMDTSYLKKFKEKQKNPKYTAMYQGRTKLPAFKEKDNLVKLIEENQVVVVSGETGCGKTTQVPQFILDHYIENEKGTLCRIICTQPRRISAITVAERVAEERAESLGESVGYQIRMEKKMPRKSGSICFCTTGVILKQMESDPSLSNISHLILDEIHERDVTSDFLITILREVIKKRNDLKIILMSATLNSEAFSNYFDNCPRINIPGFTFTVTEYFLEDVLQRTKFQCPRFHLPPPEQRSSIKKWTNYRYKSLVKPPEYEEYIEPYARKLLKDGTYAASVCEQLENPLSENINIRLILQLLIYICHKEEQNGAILIFLPGLMDISDLHKLITNSGKFPSEEYIIFPLHSQMATVNQKQIFEPPPLGKRKIIIATNIAETSITIDDVVFVIDCGKIKISNFNIESNSQTLNCEWVSLANANQRRGRAGRVKPGVCFHLYSRARHMILKEFQEPEVLRVRLDDVILTAKLLQLDLPFGNGSDDMRHTEMQNHFFQKLMDPPKMECVYLALDCLKRLNALDDSENLTPLGYHLARLPMGPQMGKMVLFGAIFSCLDPILSIATTLDFKSPFQISLTLEKEADMKRVELADGKASDHLIFHRVLYIHDIHPIPYKFCQDYFLSSYILNLLRDMKKDFMGYLQDLNFVSGTDPKNPLHNRNSDNLALVKAVICAGLYPNVAVVKYSKSKKFIRIRSPENEFFKLHPVSVINKVRDMKAPLLVYWEKINEYIHDASMVHPLPIIFFGDHYKYTFHDHNGLISIGNSLTFRANPHTGKIIEELRDRMNWFLENKITHPSIVNWDVDSDEINILRYDLKVNLLVNLL</sequence>
<evidence type="ECO:0000259" key="10">
    <source>
        <dbReference type="PROSITE" id="PS51194"/>
    </source>
</evidence>
<dbReference type="SUPFAM" id="SSF52540">
    <property type="entry name" value="P-loop containing nucleoside triphosphate hydrolases"/>
    <property type="match status" value="1"/>
</dbReference>
<dbReference type="Pfam" id="PF00270">
    <property type="entry name" value="DEAD"/>
    <property type="match status" value="1"/>
</dbReference>
<dbReference type="GO" id="GO:0005737">
    <property type="term" value="C:cytoplasm"/>
    <property type="evidence" value="ECO:0007669"/>
    <property type="project" value="TreeGrafter"/>
</dbReference>
<dbReference type="PROSITE" id="PS00690">
    <property type="entry name" value="DEAH_ATP_HELICASE"/>
    <property type="match status" value="1"/>
</dbReference>
<dbReference type="GO" id="GO:0051880">
    <property type="term" value="F:G-quadruplex DNA binding"/>
    <property type="evidence" value="ECO:0007669"/>
    <property type="project" value="TreeGrafter"/>
</dbReference>
<evidence type="ECO:0000256" key="4">
    <source>
        <dbReference type="ARBA" id="ARBA00022801"/>
    </source>
</evidence>
<dbReference type="InterPro" id="IPR002464">
    <property type="entry name" value="DNA/RNA_helicase_DEAH_CS"/>
</dbReference>
<dbReference type="GO" id="GO:0002151">
    <property type="term" value="F:G-quadruplex RNA binding"/>
    <property type="evidence" value="ECO:0007669"/>
    <property type="project" value="TreeGrafter"/>
</dbReference>
<dbReference type="Proteomes" id="UP001162162">
    <property type="component" value="Unassembled WGS sequence"/>
</dbReference>
<evidence type="ECO:0000259" key="9">
    <source>
        <dbReference type="PROSITE" id="PS51192"/>
    </source>
</evidence>
<dbReference type="EC" id="3.6.4.13" evidence="2"/>
<dbReference type="PANTHER" id="PTHR18934">
    <property type="entry name" value="ATP-DEPENDENT RNA HELICASE"/>
    <property type="match status" value="1"/>
</dbReference>
<dbReference type="Gene3D" id="1.20.120.1080">
    <property type="match status" value="1"/>
</dbReference>
<keyword evidence="3" id="KW-0547">Nucleotide-binding</keyword>
<dbReference type="CDD" id="cd18791">
    <property type="entry name" value="SF2_C_RHA"/>
    <property type="match status" value="1"/>
</dbReference>
<keyword evidence="7" id="KW-0694">RNA-binding</keyword>
<keyword evidence="12" id="KW-1185">Reference proteome</keyword>
<evidence type="ECO:0000256" key="1">
    <source>
        <dbReference type="ARBA" id="ARBA00008792"/>
    </source>
</evidence>
<dbReference type="Pfam" id="PF04408">
    <property type="entry name" value="WHD_HA2"/>
    <property type="match status" value="1"/>
</dbReference>
<dbReference type="Pfam" id="PF21010">
    <property type="entry name" value="HA2_C"/>
    <property type="match status" value="1"/>
</dbReference>
<reference evidence="11" key="1">
    <citation type="journal article" date="2023" name="Insect Mol. Biol.">
        <title>Genome sequencing provides insights into the evolution of gene families encoding plant cell wall-degrading enzymes in longhorned beetles.</title>
        <authorList>
            <person name="Shin N.R."/>
            <person name="Okamura Y."/>
            <person name="Kirsch R."/>
            <person name="Pauchet Y."/>
        </authorList>
    </citation>
    <scope>NUCLEOTIDE SEQUENCE</scope>
    <source>
        <strain evidence="11">AMC_N1</strain>
    </source>
</reference>
<dbReference type="InterPro" id="IPR014001">
    <property type="entry name" value="Helicase_ATP-bd"/>
</dbReference>
<dbReference type="InterPro" id="IPR027417">
    <property type="entry name" value="P-loop_NTPase"/>
</dbReference>
<keyword evidence="5" id="KW-0347">Helicase</keyword>
<evidence type="ECO:0000256" key="5">
    <source>
        <dbReference type="ARBA" id="ARBA00022806"/>
    </source>
</evidence>
<dbReference type="FunFam" id="1.20.120.1080:FF:000002">
    <property type="entry name" value="Putative ATP-dependent RNA helicase DHX36"/>
    <property type="match status" value="1"/>
</dbReference>
<dbReference type="InterPro" id="IPR048333">
    <property type="entry name" value="HA2_WH"/>
</dbReference>
<feature type="domain" description="Helicase C-terminal" evidence="10">
    <location>
        <begin position="431"/>
        <end position="604"/>
    </location>
</feature>
<dbReference type="EMBL" id="JAPWTK010000012">
    <property type="protein sequence ID" value="KAJ8959723.1"/>
    <property type="molecule type" value="Genomic_DNA"/>
</dbReference>
<name>A0AAV8Z661_9CUCU</name>
<dbReference type="SMART" id="SM00490">
    <property type="entry name" value="HELICc"/>
    <property type="match status" value="1"/>
</dbReference>
<dbReference type="PANTHER" id="PTHR18934:SF237">
    <property type="entry name" value="ATP-DEPENDENT DNA_RNA HELICASE DHX36"/>
    <property type="match status" value="1"/>
</dbReference>
<evidence type="ECO:0000256" key="6">
    <source>
        <dbReference type="ARBA" id="ARBA00022840"/>
    </source>
</evidence>
<dbReference type="GO" id="GO:0005524">
    <property type="term" value="F:ATP binding"/>
    <property type="evidence" value="ECO:0007669"/>
    <property type="project" value="UniProtKB-KW"/>
</dbReference>
<dbReference type="PROSITE" id="PS51194">
    <property type="entry name" value="HELICASE_CTER"/>
    <property type="match status" value="1"/>
</dbReference>
<evidence type="ECO:0000313" key="11">
    <source>
        <dbReference type="EMBL" id="KAJ8959723.1"/>
    </source>
</evidence>
<dbReference type="Pfam" id="PF07717">
    <property type="entry name" value="OB_NTP_bind"/>
    <property type="match status" value="1"/>
</dbReference>
<dbReference type="AlphaFoldDB" id="A0AAV8Z661"/>
<dbReference type="SMART" id="SM00847">
    <property type="entry name" value="HA2"/>
    <property type="match status" value="1"/>
</dbReference>
<dbReference type="InterPro" id="IPR007502">
    <property type="entry name" value="Helicase-assoc_dom"/>
</dbReference>
<gene>
    <name evidence="11" type="ORF">NQ318_021917</name>
</gene>
<comment type="similarity">
    <text evidence="1">Belongs to the DEAD box helicase family. DEAH subfamily.</text>
</comment>
<dbReference type="Gene3D" id="3.40.50.300">
    <property type="entry name" value="P-loop containing nucleotide triphosphate hydrolases"/>
    <property type="match status" value="2"/>
</dbReference>
<proteinExistence type="inferred from homology"/>
<dbReference type="FunFam" id="3.40.50.300:FF:000284">
    <property type="entry name" value="probable ATP-dependent RNA helicase YTHDC2"/>
    <property type="match status" value="1"/>
</dbReference>
<evidence type="ECO:0000256" key="2">
    <source>
        <dbReference type="ARBA" id="ARBA00012552"/>
    </source>
</evidence>
<dbReference type="GO" id="GO:0016787">
    <property type="term" value="F:hydrolase activity"/>
    <property type="evidence" value="ECO:0007669"/>
    <property type="project" value="UniProtKB-KW"/>
</dbReference>
<feature type="compositionally biased region" description="Basic and acidic residues" evidence="8">
    <location>
        <begin position="1"/>
        <end position="28"/>
    </location>
</feature>
<comment type="caution">
    <text evidence="11">The sequence shown here is derived from an EMBL/GenBank/DDBJ whole genome shotgun (WGS) entry which is preliminary data.</text>
</comment>
<evidence type="ECO:0000256" key="3">
    <source>
        <dbReference type="ARBA" id="ARBA00022741"/>
    </source>
</evidence>
<dbReference type="InterPro" id="IPR001650">
    <property type="entry name" value="Helicase_C-like"/>
</dbReference>
<protein>
    <recommendedName>
        <fullName evidence="2">RNA helicase</fullName>
        <ecNumber evidence="2">3.6.4.13</ecNumber>
    </recommendedName>
</protein>
<dbReference type="SMART" id="SM00487">
    <property type="entry name" value="DEXDc"/>
    <property type="match status" value="1"/>
</dbReference>
<dbReference type="InterPro" id="IPR011709">
    <property type="entry name" value="DEAD-box_helicase_OB_fold"/>
</dbReference>
<evidence type="ECO:0000256" key="8">
    <source>
        <dbReference type="SAM" id="MobiDB-lite"/>
    </source>
</evidence>
<feature type="domain" description="Helicase ATP-binding" evidence="9">
    <location>
        <begin position="172"/>
        <end position="340"/>
    </location>
</feature>
<evidence type="ECO:0000256" key="7">
    <source>
        <dbReference type="ARBA" id="ARBA00022884"/>
    </source>
</evidence>
<evidence type="ECO:0000313" key="12">
    <source>
        <dbReference type="Proteomes" id="UP001162162"/>
    </source>
</evidence>
<feature type="region of interest" description="Disordered" evidence="8">
    <location>
        <begin position="1"/>
        <end position="32"/>
    </location>
</feature>
<organism evidence="11 12">
    <name type="scientific">Aromia moschata</name>
    <dbReference type="NCBI Taxonomy" id="1265417"/>
    <lineage>
        <taxon>Eukaryota</taxon>
        <taxon>Metazoa</taxon>
        <taxon>Ecdysozoa</taxon>
        <taxon>Arthropoda</taxon>
        <taxon>Hexapoda</taxon>
        <taxon>Insecta</taxon>
        <taxon>Pterygota</taxon>
        <taxon>Neoptera</taxon>
        <taxon>Endopterygota</taxon>
        <taxon>Coleoptera</taxon>
        <taxon>Polyphaga</taxon>
        <taxon>Cucujiformia</taxon>
        <taxon>Chrysomeloidea</taxon>
        <taxon>Cerambycidae</taxon>
        <taxon>Cerambycinae</taxon>
        <taxon>Callichromatini</taxon>
        <taxon>Aromia</taxon>
    </lineage>
</organism>
<dbReference type="GO" id="GO:0003724">
    <property type="term" value="F:RNA helicase activity"/>
    <property type="evidence" value="ECO:0007669"/>
    <property type="project" value="UniProtKB-EC"/>
</dbReference>
<dbReference type="GO" id="GO:0005634">
    <property type="term" value="C:nucleus"/>
    <property type="evidence" value="ECO:0007669"/>
    <property type="project" value="TreeGrafter"/>
</dbReference>